<keyword evidence="3" id="KW-1185">Reference proteome</keyword>
<reference evidence="2" key="1">
    <citation type="submission" date="2021-11" db="EMBL/GenBank/DDBJ databases">
        <authorList>
            <consortium name="Genoscope - CEA"/>
            <person name="William W."/>
        </authorList>
    </citation>
    <scope>NUCLEOTIDE SEQUENCE</scope>
</reference>
<feature type="compositionally biased region" description="Basic and acidic residues" evidence="1">
    <location>
        <begin position="519"/>
        <end position="529"/>
    </location>
</feature>
<feature type="region of interest" description="Disordered" evidence="1">
    <location>
        <begin position="510"/>
        <end position="529"/>
    </location>
</feature>
<organism evidence="2 3">
    <name type="scientific">Pelagomonas calceolata</name>
    <dbReference type="NCBI Taxonomy" id="35677"/>
    <lineage>
        <taxon>Eukaryota</taxon>
        <taxon>Sar</taxon>
        <taxon>Stramenopiles</taxon>
        <taxon>Ochrophyta</taxon>
        <taxon>Pelagophyceae</taxon>
        <taxon>Pelagomonadales</taxon>
        <taxon>Pelagomonadaceae</taxon>
        <taxon>Pelagomonas</taxon>
    </lineage>
</organism>
<gene>
    <name evidence="2" type="ORF">PECAL_3P24580</name>
</gene>
<evidence type="ECO:0000313" key="3">
    <source>
        <dbReference type="Proteomes" id="UP000789595"/>
    </source>
</evidence>
<feature type="compositionally biased region" description="Polar residues" evidence="1">
    <location>
        <begin position="165"/>
        <end position="176"/>
    </location>
</feature>
<feature type="compositionally biased region" description="Basic and acidic residues" evidence="1">
    <location>
        <begin position="128"/>
        <end position="137"/>
    </location>
</feature>
<proteinExistence type="predicted"/>
<feature type="compositionally biased region" description="Basic and acidic residues" evidence="1">
    <location>
        <begin position="281"/>
        <end position="294"/>
    </location>
</feature>
<evidence type="ECO:0000313" key="2">
    <source>
        <dbReference type="EMBL" id="CAH0372459.1"/>
    </source>
</evidence>
<dbReference type="AlphaFoldDB" id="A0A8J2WYB5"/>
<feature type="compositionally biased region" description="Basic residues" evidence="1">
    <location>
        <begin position="320"/>
        <end position="333"/>
    </location>
</feature>
<evidence type="ECO:0000256" key="1">
    <source>
        <dbReference type="SAM" id="MobiDB-lite"/>
    </source>
</evidence>
<protein>
    <submittedName>
        <fullName evidence="2">Uncharacterized protein</fullName>
    </submittedName>
</protein>
<dbReference type="Proteomes" id="UP000789595">
    <property type="component" value="Unassembled WGS sequence"/>
</dbReference>
<feature type="compositionally biased region" description="Acidic residues" evidence="1">
    <location>
        <begin position="116"/>
        <end position="127"/>
    </location>
</feature>
<feature type="region of interest" description="Disordered" evidence="1">
    <location>
        <begin position="1"/>
        <end position="378"/>
    </location>
</feature>
<sequence>MRRSLGGTRVAPPQATLKRSPPAQKKKPAARKRDMPLAETDDQGWIQARRGASTTKPKPAARKPAAKPVARRAPPHPPSSSSESDAPPPRKPAARRRRPPEDFTKDLAGSDGSVSEPEEAPESDGGLDDARGKKKADASTYRFDDDDDDDDALDPKRPPRRRIATQESDTQDSVLESKQPARRSGSAVACRSDASDDDRPGPESQDSVLSTTTKKKPRSASTTGNDAAIARALASPAGATPDSDDDDFLYASSPGPRRPATKPSRRRPRSDTEEEEAAEVLPEKRPRGAPRERTPTQPSPKPRARRSSQDSDGSVSQKAAPRRRPPRKKRRSAAPKATQDIDIDDFVDSHTPRQSQDDPSDGEDGDSAAWRDAPTAVASVKRWRVRSSGLVWAATGDDYYGDGRRGGFHKRPAYALPRREVASLRLPPPLKNHAYVRVFDDAAFPPWDAPRLVPRSSLLGFRGDASAPRWDPPRVKAMKSKLRAAEFRHVFERGAAAALALALAFDEESDSDEGVQEARPPEESQGDAHQDAVREFLYERRPARLPRLEYEALVDLCVDPHMYGARLARDAYEPASSEVRAAVRAAIEGCALDAAVLDRGRRALDAVEDGSILEFIR</sequence>
<feature type="compositionally biased region" description="Basic residues" evidence="1">
    <location>
        <begin position="259"/>
        <end position="268"/>
    </location>
</feature>
<feature type="compositionally biased region" description="Basic residues" evidence="1">
    <location>
        <begin position="59"/>
        <end position="74"/>
    </location>
</feature>
<dbReference type="EMBL" id="CAKKNE010000003">
    <property type="protein sequence ID" value="CAH0372459.1"/>
    <property type="molecule type" value="Genomic_DNA"/>
</dbReference>
<comment type="caution">
    <text evidence="2">The sequence shown here is derived from an EMBL/GenBank/DDBJ whole genome shotgun (WGS) entry which is preliminary data.</text>
</comment>
<name>A0A8J2WYB5_9STRA</name>
<accession>A0A8J2WYB5</accession>